<evidence type="ECO:0000256" key="9">
    <source>
        <dbReference type="SAM" id="SignalP"/>
    </source>
</evidence>
<dbReference type="InterPro" id="IPR010795">
    <property type="entry name" value="Prenylcys_lyase"/>
</dbReference>
<reference evidence="11" key="1">
    <citation type="submission" date="2023-04" db="EMBL/GenBank/DDBJ databases">
        <title>Ambrosiozyma monospora NBRC 1965.</title>
        <authorList>
            <person name="Ichikawa N."/>
            <person name="Sato H."/>
            <person name="Tonouchi N."/>
        </authorList>
    </citation>
    <scope>NUCLEOTIDE SEQUENCE</scope>
    <source>
        <strain evidence="11">NBRC 1965</strain>
    </source>
</reference>
<keyword evidence="3" id="KW-0285">Flavoprotein</keyword>
<evidence type="ECO:0000256" key="8">
    <source>
        <dbReference type="SAM" id="MobiDB-lite"/>
    </source>
</evidence>
<dbReference type="EMBL" id="BSXU01004055">
    <property type="protein sequence ID" value="GMG40664.1"/>
    <property type="molecule type" value="Genomic_DNA"/>
</dbReference>
<dbReference type="Proteomes" id="UP001165063">
    <property type="component" value="Unassembled WGS sequence"/>
</dbReference>
<name>A0A9W6Z226_AMBMO</name>
<dbReference type="PANTHER" id="PTHR15944">
    <property type="entry name" value="FARNESYLCYSTEINE LYASE"/>
    <property type="match status" value="1"/>
</dbReference>
<protein>
    <submittedName>
        <fullName evidence="11">Unnamed protein product</fullName>
    </submittedName>
</protein>
<dbReference type="PRINTS" id="PR00419">
    <property type="entry name" value="ADXRDTASE"/>
</dbReference>
<gene>
    <name evidence="11" type="ORF">Amon01_000638700</name>
</gene>
<evidence type="ECO:0000256" key="3">
    <source>
        <dbReference type="ARBA" id="ARBA00022630"/>
    </source>
</evidence>
<proteinExistence type="inferred from homology"/>
<evidence type="ECO:0000259" key="10">
    <source>
        <dbReference type="Pfam" id="PF07156"/>
    </source>
</evidence>
<evidence type="ECO:0000256" key="7">
    <source>
        <dbReference type="ARBA" id="ARBA00023180"/>
    </source>
</evidence>
<comment type="cofactor">
    <cofactor evidence="1">
        <name>FAD</name>
        <dbReference type="ChEBI" id="CHEBI:57692"/>
    </cofactor>
</comment>
<keyword evidence="5" id="KW-0274">FAD</keyword>
<evidence type="ECO:0000313" key="11">
    <source>
        <dbReference type="EMBL" id="GMG40664.1"/>
    </source>
</evidence>
<dbReference type="PANTHER" id="PTHR15944:SF0">
    <property type="entry name" value="PRENYLCYSTEINE LYASE DOMAIN-CONTAINING PROTEIN"/>
    <property type="match status" value="1"/>
</dbReference>
<comment type="caution">
    <text evidence="11">The sequence shown here is derived from an EMBL/GenBank/DDBJ whole genome shotgun (WGS) entry which is preliminary data.</text>
</comment>
<comment type="similarity">
    <text evidence="2">Belongs to the prenylcysteine oxidase family.</text>
</comment>
<feature type="compositionally biased region" description="Low complexity" evidence="8">
    <location>
        <begin position="24"/>
        <end position="39"/>
    </location>
</feature>
<dbReference type="GO" id="GO:0001735">
    <property type="term" value="F:prenylcysteine oxidase activity"/>
    <property type="evidence" value="ECO:0007669"/>
    <property type="project" value="InterPro"/>
</dbReference>
<keyword evidence="7" id="KW-0325">Glycoprotein</keyword>
<evidence type="ECO:0000256" key="5">
    <source>
        <dbReference type="ARBA" id="ARBA00022827"/>
    </source>
</evidence>
<feature type="signal peptide" evidence="9">
    <location>
        <begin position="1"/>
        <end position="21"/>
    </location>
</feature>
<keyword evidence="12" id="KW-1185">Reference proteome</keyword>
<dbReference type="AlphaFoldDB" id="A0A9W6Z226"/>
<feature type="chain" id="PRO_5040777453" evidence="9">
    <location>
        <begin position="22"/>
        <end position="548"/>
    </location>
</feature>
<evidence type="ECO:0000256" key="6">
    <source>
        <dbReference type="ARBA" id="ARBA00023002"/>
    </source>
</evidence>
<organism evidence="11 12">
    <name type="scientific">Ambrosiozyma monospora</name>
    <name type="common">Yeast</name>
    <name type="synonym">Endomycopsis monosporus</name>
    <dbReference type="NCBI Taxonomy" id="43982"/>
    <lineage>
        <taxon>Eukaryota</taxon>
        <taxon>Fungi</taxon>
        <taxon>Dikarya</taxon>
        <taxon>Ascomycota</taxon>
        <taxon>Saccharomycotina</taxon>
        <taxon>Pichiomycetes</taxon>
        <taxon>Pichiales</taxon>
        <taxon>Pichiaceae</taxon>
        <taxon>Ambrosiozyma</taxon>
    </lineage>
</organism>
<keyword evidence="6" id="KW-0560">Oxidoreductase</keyword>
<keyword evidence="4 9" id="KW-0732">Signal</keyword>
<dbReference type="GO" id="GO:0030328">
    <property type="term" value="P:prenylcysteine catabolic process"/>
    <property type="evidence" value="ECO:0007669"/>
    <property type="project" value="InterPro"/>
</dbReference>
<dbReference type="OrthoDB" id="437369at2759"/>
<evidence type="ECO:0000256" key="2">
    <source>
        <dbReference type="ARBA" id="ARBA00009967"/>
    </source>
</evidence>
<dbReference type="SUPFAM" id="SSF51905">
    <property type="entry name" value="FAD/NAD(P)-binding domain"/>
    <property type="match status" value="1"/>
</dbReference>
<dbReference type="InterPro" id="IPR036188">
    <property type="entry name" value="FAD/NAD-bd_sf"/>
</dbReference>
<accession>A0A9W6Z226</accession>
<feature type="region of interest" description="Disordered" evidence="8">
    <location>
        <begin position="24"/>
        <end position="55"/>
    </location>
</feature>
<dbReference type="GO" id="GO:0030327">
    <property type="term" value="P:prenylated protein catabolic process"/>
    <property type="evidence" value="ECO:0007669"/>
    <property type="project" value="TreeGrafter"/>
</dbReference>
<evidence type="ECO:0000256" key="4">
    <source>
        <dbReference type="ARBA" id="ARBA00022729"/>
    </source>
</evidence>
<evidence type="ECO:0000313" key="12">
    <source>
        <dbReference type="Proteomes" id="UP001165063"/>
    </source>
</evidence>
<dbReference type="Gene3D" id="3.50.50.60">
    <property type="entry name" value="FAD/NAD(P)-binding domain"/>
    <property type="match status" value="1"/>
</dbReference>
<dbReference type="Pfam" id="PF13450">
    <property type="entry name" value="NAD_binding_8"/>
    <property type="match status" value="1"/>
</dbReference>
<sequence>MRPTSTAFFLTLAFLTTAALSEDSAGSGSAGSSGNLETVDTVDVDSTTDSDTIVNTPEHEPIISEDDQLNQLGLPQQDVLKVLSDDINIDINNDIDNDNRHQIAIIGAGVSGSSAAHHLKEYGGENVAITVFEKEDHVGGRSTTIDVDGYPVELGGAIFVDSNSVLKKGLQDYNLSLNAKEQPRNGMGVWNGDGFDFIGFKGNKIIDMIKFFLHCGAGVWKMDKARKQVVDEFLHGYYNEDINFPFDDASYGNFIPYHMNRYSTSILQSTGASPEYFSFVKGVLRAIYGQNVEQVQSWNTILALTARGANTVKGGFHQLFKKWIDTADADLKLSTCVKSICKLADTGKYEVTYQSDSDHAAEFKKVFDYVIIASPLRQSGIAFHNVTVDESLYETEYVPLWMTVVKSKLKLSESPFFNDPETPQTVVVNNENAGFNNIVKIHYNETTAEYIYRLESAQPLKQQFLEQVFGEVLFKYEKHWLAYPYLKTIKGESIKLQLDKDAGLWNLNSFERFTSTLETSALVGASVAGLITSNGGFNVTRISVPSPF</sequence>
<feature type="domain" description="Prenylcysteine lyase" evidence="10">
    <location>
        <begin position="204"/>
        <end position="534"/>
    </location>
</feature>
<evidence type="ECO:0000256" key="1">
    <source>
        <dbReference type="ARBA" id="ARBA00001974"/>
    </source>
</evidence>
<dbReference type="InterPro" id="IPR017046">
    <property type="entry name" value="Prenylcysteine_Oxase1"/>
</dbReference>
<dbReference type="Pfam" id="PF07156">
    <property type="entry name" value="Prenylcys_lyase"/>
    <property type="match status" value="1"/>
</dbReference>